<reference evidence="6" key="1">
    <citation type="journal article" date="2014" name="Front. Microbiol.">
        <title>High frequency of phylogenetically diverse reductive dehalogenase-homologous genes in deep subseafloor sedimentary metagenomes.</title>
        <authorList>
            <person name="Kawai M."/>
            <person name="Futagami T."/>
            <person name="Toyoda A."/>
            <person name="Takaki Y."/>
            <person name="Nishi S."/>
            <person name="Hori S."/>
            <person name="Arai W."/>
            <person name="Tsubouchi T."/>
            <person name="Morono Y."/>
            <person name="Uchiyama I."/>
            <person name="Ito T."/>
            <person name="Fujiyama A."/>
            <person name="Inagaki F."/>
            <person name="Takami H."/>
        </authorList>
    </citation>
    <scope>NUCLEOTIDE SEQUENCE</scope>
    <source>
        <strain evidence="6">Expedition CK06-06</strain>
    </source>
</reference>
<evidence type="ECO:0000256" key="5">
    <source>
        <dbReference type="ARBA" id="ARBA00022801"/>
    </source>
</evidence>
<dbReference type="PIRSF" id="PIRSF001123">
    <property type="entry name" value="PepA_GA"/>
    <property type="match status" value="1"/>
</dbReference>
<dbReference type="InterPro" id="IPR023367">
    <property type="entry name" value="Peptidase_M42_dom2"/>
</dbReference>
<evidence type="ECO:0000256" key="2">
    <source>
        <dbReference type="ARBA" id="ARBA00022438"/>
    </source>
</evidence>
<comment type="caution">
    <text evidence="6">The sequence shown here is derived from an EMBL/GenBank/DDBJ whole genome shotgun (WGS) entry which is preliminary data.</text>
</comment>
<dbReference type="InterPro" id="IPR051464">
    <property type="entry name" value="Peptidase_M42_aminopept"/>
</dbReference>
<name>X1RXM7_9ZZZZ</name>
<evidence type="ECO:0000256" key="4">
    <source>
        <dbReference type="ARBA" id="ARBA00022723"/>
    </source>
</evidence>
<dbReference type="GO" id="GO:0006508">
    <property type="term" value="P:proteolysis"/>
    <property type="evidence" value="ECO:0007669"/>
    <property type="project" value="UniProtKB-KW"/>
</dbReference>
<evidence type="ECO:0000256" key="1">
    <source>
        <dbReference type="ARBA" id="ARBA00006272"/>
    </source>
</evidence>
<accession>X1RXM7</accession>
<dbReference type="PANTHER" id="PTHR32481:SF0">
    <property type="entry name" value="AMINOPEPTIDASE YPDE-RELATED"/>
    <property type="match status" value="1"/>
</dbReference>
<evidence type="ECO:0000313" key="6">
    <source>
        <dbReference type="EMBL" id="GAI60274.1"/>
    </source>
</evidence>
<proteinExistence type="inferred from homology"/>
<organism evidence="6">
    <name type="scientific">marine sediment metagenome</name>
    <dbReference type="NCBI Taxonomy" id="412755"/>
    <lineage>
        <taxon>unclassified sequences</taxon>
        <taxon>metagenomes</taxon>
        <taxon>ecological metagenomes</taxon>
    </lineage>
</organism>
<dbReference type="SUPFAM" id="SSF101821">
    <property type="entry name" value="Aminopeptidase/glucanase lid domain"/>
    <property type="match status" value="1"/>
</dbReference>
<comment type="similarity">
    <text evidence="1">Belongs to the peptidase M42 family.</text>
</comment>
<dbReference type="AlphaFoldDB" id="X1RXM7"/>
<dbReference type="SUPFAM" id="SSF53187">
    <property type="entry name" value="Zn-dependent exopeptidases"/>
    <property type="match status" value="1"/>
</dbReference>
<sequence length="355" mass="38945">MNIESIKVLQKELSSLIGVSGYEDDVSDFILKKIEKENLADKVWKDNLGNILAVKEGTNGNDRILLDAHTDEIGFMISHIDNNGFLRFVPIGGWDKRILLGQTVVIRSGPERIHRGIIGSKPPHLTSLNERKKIVEISDMYIDVGMGSKEEVVKNNIDIGTTGTLYSPFAEFPNNMVRGKAFDDRTGCNVLLHIMKLLKEGTPVKDTLLFNFAVQEEVGMRGATTGAFSLKPTIAIAIENTTAADVPGIKEAEVPAYIGKGPAITVADKSIISSPKINERLVKNAELDKIPYQIKKPMYGGTDAGKIHISREGVPSSVVSVPCRYIHSPTSLLKLEDILNTIRLIDAFIRNSANI</sequence>
<dbReference type="PANTHER" id="PTHR32481">
    <property type="entry name" value="AMINOPEPTIDASE"/>
    <property type="match status" value="1"/>
</dbReference>
<dbReference type="EMBL" id="BARW01001477">
    <property type="protein sequence ID" value="GAI60274.1"/>
    <property type="molecule type" value="Genomic_DNA"/>
</dbReference>
<gene>
    <name evidence="6" type="ORF">S12H4_04688</name>
</gene>
<keyword evidence="2" id="KW-0031">Aminopeptidase</keyword>
<dbReference type="Gene3D" id="3.40.630.10">
    <property type="entry name" value="Zn peptidases"/>
    <property type="match status" value="1"/>
</dbReference>
<dbReference type="InterPro" id="IPR008007">
    <property type="entry name" value="Peptidase_M42"/>
</dbReference>
<keyword evidence="3" id="KW-0645">Protease</keyword>
<evidence type="ECO:0000256" key="3">
    <source>
        <dbReference type="ARBA" id="ARBA00022670"/>
    </source>
</evidence>
<evidence type="ECO:0008006" key="7">
    <source>
        <dbReference type="Google" id="ProtNLM"/>
    </source>
</evidence>
<keyword evidence="5" id="KW-0378">Hydrolase</keyword>
<dbReference type="GO" id="GO:0004177">
    <property type="term" value="F:aminopeptidase activity"/>
    <property type="evidence" value="ECO:0007669"/>
    <property type="project" value="UniProtKB-KW"/>
</dbReference>
<dbReference type="Gene3D" id="2.40.30.40">
    <property type="entry name" value="Peptidase M42, domain 2"/>
    <property type="match status" value="1"/>
</dbReference>
<dbReference type="GO" id="GO:0046872">
    <property type="term" value="F:metal ion binding"/>
    <property type="evidence" value="ECO:0007669"/>
    <property type="project" value="UniProtKB-KW"/>
</dbReference>
<dbReference type="Pfam" id="PF05343">
    <property type="entry name" value="Peptidase_M42"/>
    <property type="match status" value="1"/>
</dbReference>
<protein>
    <recommendedName>
        <fullName evidence="7">Peptidase M42 family protein</fullName>
    </recommendedName>
</protein>
<keyword evidence="4" id="KW-0479">Metal-binding</keyword>
<dbReference type="CDD" id="cd05656">
    <property type="entry name" value="M42_Frv"/>
    <property type="match status" value="1"/>
</dbReference>